<evidence type="ECO:0000313" key="3">
    <source>
        <dbReference type="EMBL" id="GAA0529344.1"/>
    </source>
</evidence>
<name>A0ABN1CZM1_SACER</name>
<evidence type="ECO:0000313" key="4">
    <source>
        <dbReference type="Proteomes" id="UP001500729"/>
    </source>
</evidence>
<feature type="region of interest" description="Disordered" evidence="1">
    <location>
        <begin position="67"/>
        <end position="91"/>
    </location>
</feature>
<dbReference type="InterPro" id="IPR021741">
    <property type="entry name" value="DUF3311"/>
</dbReference>
<sequence length="91" mass="10167">MFEGRRSLWWLLGPVVLYLLALPLYNRVDPVVLGLPFFMFWTLMATVLTPVCIWLAARSDPLWAADRDRERGTGDTGAASDAPADSEGDVR</sequence>
<dbReference type="RefSeq" id="WP_009946033.1">
    <property type="nucleotide sequence ID" value="NZ_BAAAGS010000018.1"/>
</dbReference>
<organism evidence="3 4">
    <name type="scientific">Saccharopolyspora erythraea</name>
    <name type="common">Streptomyces erythraeus</name>
    <dbReference type="NCBI Taxonomy" id="1836"/>
    <lineage>
        <taxon>Bacteria</taxon>
        <taxon>Bacillati</taxon>
        <taxon>Actinomycetota</taxon>
        <taxon>Actinomycetes</taxon>
        <taxon>Pseudonocardiales</taxon>
        <taxon>Pseudonocardiaceae</taxon>
        <taxon>Saccharopolyspora</taxon>
    </lineage>
</organism>
<dbReference type="Proteomes" id="UP001500729">
    <property type="component" value="Unassembled WGS sequence"/>
</dbReference>
<keyword evidence="2" id="KW-0812">Transmembrane</keyword>
<reference evidence="3 4" key="1">
    <citation type="journal article" date="2019" name="Int. J. Syst. Evol. Microbiol.">
        <title>The Global Catalogue of Microorganisms (GCM) 10K type strain sequencing project: providing services to taxonomists for standard genome sequencing and annotation.</title>
        <authorList>
            <consortium name="The Broad Institute Genomics Platform"/>
            <consortium name="The Broad Institute Genome Sequencing Center for Infectious Disease"/>
            <person name="Wu L."/>
            <person name="Ma J."/>
        </authorList>
    </citation>
    <scope>NUCLEOTIDE SEQUENCE [LARGE SCALE GENOMIC DNA]</scope>
    <source>
        <strain evidence="3 4">JCM 10303</strain>
    </source>
</reference>
<feature type="transmembrane region" description="Helical" evidence="2">
    <location>
        <begin position="37"/>
        <end position="57"/>
    </location>
</feature>
<gene>
    <name evidence="3" type="ORF">GCM10009533_30720</name>
</gene>
<evidence type="ECO:0000256" key="1">
    <source>
        <dbReference type="SAM" id="MobiDB-lite"/>
    </source>
</evidence>
<keyword evidence="2" id="KW-1133">Transmembrane helix</keyword>
<keyword evidence="4" id="KW-1185">Reference proteome</keyword>
<dbReference type="Pfam" id="PF11755">
    <property type="entry name" value="DUF3311"/>
    <property type="match status" value="1"/>
</dbReference>
<evidence type="ECO:0000256" key="2">
    <source>
        <dbReference type="SAM" id="Phobius"/>
    </source>
</evidence>
<evidence type="ECO:0008006" key="5">
    <source>
        <dbReference type="Google" id="ProtNLM"/>
    </source>
</evidence>
<protein>
    <recommendedName>
        <fullName evidence="5">DUF3311 domain-containing protein</fullName>
    </recommendedName>
</protein>
<proteinExistence type="predicted"/>
<feature type="transmembrane region" description="Helical" evidence="2">
    <location>
        <begin position="7"/>
        <end position="25"/>
    </location>
</feature>
<comment type="caution">
    <text evidence="3">The sequence shown here is derived from an EMBL/GenBank/DDBJ whole genome shotgun (WGS) entry which is preliminary data.</text>
</comment>
<keyword evidence="2" id="KW-0472">Membrane</keyword>
<accession>A0ABN1CZM1</accession>
<dbReference type="EMBL" id="BAAAGS010000018">
    <property type="protein sequence ID" value="GAA0529344.1"/>
    <property type="molecule type" value="Genomic_DNA"/>
</dbReference>